<evidence type="ECO:0000313" key="1">
    <source>
        <dbReference type="EMBL" id="MBB5637677.1"/>
    </source>
</evidence>
<comment type="caution">
    <text evidence="1">The sequence shown here is derived from an EMBL/GenBank/DDBJ whole genome shotgun (WGS) entry which is preliminary data.</text>
</comment>
<gene>
    <name evidence="1" type="ORF">HDE68_003602</name>
</gene>
<dbReference type="RefSeq" id="WP_221300786.1">
    <property type="nucleotide sequence ID" value="NZ_JACHCE010000006.1"/>
</dbReference>
<dbReference type="Proteomes" id="UP000537204">
    <property type="component" value="Unassembled WGS sequence"/>
</dbReference>
<accession>A0A7W8ZP96</accession>
<name>A0A7W8ZP96_9SPHI</name>
<dbReference type="AlphaFoldDB" id="A0A7W8ZP96"/>
<organism evidence="1 2">
    <name type="scientific">Pedobacter cryoconitis</name>
    <dbReference type="NCBI Taxonomy" id="188932"/>
    <lineage>
        <taxon>Bacteria</taxon>
        <taxon>Pseudomonadati</taxon>
        <taxon>Bacteroidota</taxon>
        <taxon>Sphingobacteriia</taxon>
        <taxon>Sphingobacteriales</taxon>
        <taxon>Sphingobacteriaceae</taxon>
        <taxon>Pedobacter</taxon>
    </lineage>
</organism>
<evidence type="ECO:0000313" key="2">
    <source>
        <dbReference type="Proteomes" id="UP000537204"/>
    </source>
</evidence>
<sequence>MRLDTCPKGITGWKTFEILCVEILEHLFVPALNNSGSQTSSFSGIDRRDAIFANRNIAATTVPELKNWHTFYLELKARMIIFEFKNYDKEAIGKEEVNQTRNYIKKTMGKLAVIISNKVVSKRAVIQRNIIFNEDGKVILFVTKENLKEMLYMKERGEEPSDFLMDLLELFYIQHE</sequence>
<protein>
    <submittedName>
        <fullName evidence="1">Uncharacterized protein</fullName>
    </submittedName>
</protein>
<dbReference type="EMBL" id="JACHCE010000006">
    <property type="protein sequence ID" value="MBB5637677.1"/>
    <property type="molecule type" value="Genomic_DNA"/>
</dbReference>
<reference evidence="1 2" key="1">
    <citation type="submission" date="2020-08" db="EMBL/GenBank/DDBJ databases">
        <title>Genomic Encyclopedia of Type Strains, Phase IV (KMG-V): Genome sequencing to study the core and pangenomes of soil and plant-associated prokaryotes.</title>
        <authorList>
            <person name="Whitman W."/>
        </authorList>
    </citation>
    <scope>NUCLEOTIDE SEQUENCE [LARGE SCALE GENOMIC DNA]</scope>
    <source>
        <strain evidence="1 2">S3M1</strain>
    </source>
</reference>
<proteinExistence type="predicted"/>